<evidence type="ECO:0000256" key="1">
    <source>
        <dbReference type="SAM" id="Phobius"/>
    </source>
</evidence>
<protein>
    <submittedName>
        <fullName evidence="3">YiaA/YiaB family inner membrane protein</fullName>
    </submittedName>
</protein>
<feature type="domain" description="YiaAB two helix" evidence="2">
    <location>
        <begin position="17"/>
        <end position="69"/>
    </location>
</feature>
<gene>
    <name evidence="3" type="ORF">AACH06_09945</name>
</gene>
<dbReference type="InterPro" id="IPR008024">
    <property type="entry name" value="YiaAB"/>
</dbReference>
<dbReference type="Pfam" id="PF05360">
    <property type="entry name" value="YiaAB"/>
    <property type="match status" value="2"/>
</dbReference>
<keyword evidence="1" id="KW-0472">Membrane</keyword>
<evidence type="ECO:0000313" key="3">
    <source>
        <dbReference type="EMBL" id="MEK8031135.1"/>
    </source>
</evidence>
<dbReference type="PANTHER" id="PTHR37290:SF1">
    <property type="entry name" value="INNER MEMBRANE PROTEIN YIAA"/>
    <property type="match status" value="1"/>
</dbReference>
<dbReference type="PANTHER" id="PTHR37290">
    <property type="entry name" value="INNER MEMBRANE PROTEIN YIAA-RELATED"/>
    <property type="match status" value="1"/>
</dbReference>
<keyword evidence="4" id="KW-1185">Reference proteome</keyword>
<feature type="transmembrane region" description="Helical" evidence="1">
    <location>
        <begin position="21"/>
        <end position="41"/>
    </location>
</feature>
<keyword evidence="1" id="KW-0812">Transmembrane</keyword>
<dbReference type="RefSeq" id="WP_341425497.1">
    <property type="nucleotide sequence ID" value="NZ_JBBUTG010000004.1"/>
</dbReference>
<comment type="caution">
    <text evidence="3">The sequence shown here is derived from an EMBL/GenBank/DDBJ whole genome shotgun (WGS) entry which is preliminary data.</text>
</comment>
<dbReference type="InterPro" id="IPR038972">
    <property type="entry name" value="YiaA-like"/>
</dbReference>
<sequence>MSTSSPRVIVRRDTKAWRAQVWISFGVSIAVCATGLAWLPGEDLDRAFMVMGYIFCLSSAFALAKYVRDQQLRGPNGDTPMWNLVVWGGFALAMALTGWGLWRMQINPTYKAYLLVSWLFLISSAFTLAKTLRDAFEADRADRSLRGDHLDTHPAHDRTA</sequence>
<reference evidence="3 4" key="1">
    <citation type="submission" date="2024-04" db="EMBL/GenBank/DDBJ databases">
        <title>Novel species of the genus Ideonella isolated from streams.</title>
        <authorList>
            <person name="Lu H."/>
        </authorList>
    </citation>
    <scope>NUCLEOTIDE SEQUENCE [LARGE SCALE GENOMIC DNA]</scope>
    <source>
        <strain evidence="3 4">DXS29W</strain>
    </source>
</reference>
<dbReference type="Proteomes" id="UP001371218">
    <property type="component" value="Unassembled WGS sequence"/>
</dbReference>
<keyword evidence="1" id="KW-1133">Transmembrane helix</keyword>
<feature type="domain" description="YiaAB two helix" evidence="2">
    <location>
        <begin position="82"/>
        <end position="134"/>
    </location>
</feature>
<organism evidence="3 4">
    <name type="scientific">Ideonella lacteola</name>
    <dbReference type="NCBI Taxonomy" id="2984193"/>
    <lineage>
        <taxon>Bacteria</taxon>
        <taxon>Pseudomonadati</taxon>
        <taxon>Pseudomonadota</taxon>
        <taxon>Betaproteobacteria</taxon>
        <taxon>Burkholderiales</taxon>
        <taxon>Sphaerotilaceae</taxon>
        <taxon>Ideonella</taxon>
    </lineage>
</organism>
<dbReference type="EMBL" id="JBBUTG010000004">
    <property type="protein sequence ID" value="MEK8031135.1"/>
    <property type="molecule type" value="Genomic_DNA"/>
</dbReference>
<proteinExistence type="predicted"/>
<accession>A0ABU9BMF3</accession>
<evidence type="ECO:0000313" key="4">
    <source>
        <dbReference type="Proteomes" id="UP001371218"/>
    </source>
</evidence>
<feature type="transmembrane region" description="Helical" evidence="1">
    <location>
        <begin position="110"/>
        <end position="129"/>
    </location>
</feature>
<evidence type="ECO:0000259" key="2">
    <source>
        <dbReference type="Pfam" id="PF05360"/>
    </source>
</evidence>
<feature type="transmembrane region" description="Helical" evidence="1">
    <location>
        <begin position="47"/>
        <end position="64"/>
    </location>
</feature>
<name>A0ABU9BMF3_9BURK</name>
<feature type="transmembrane region" description="Helical" evidence="1">
    <location>
        <begin position="84"/>
        <end position="104"/>
    </location>
</feature>